<reference evidence="2" key="2">
    <citation type="submission" date="2020-05" db="UniProtKB">
        <authorList>
            <consortium name="EnsemblMetazoa"/>
        </authorList>
    </citation>
    <scope>IDENTIFICATION</scope>
    <source>
        <strain evidence="2">wikel</strain>
    </source>
</reference>
<dbReference type="VEuPathDB" id="VectorBase:ISCP_025194"/>
<sequence length="154" mass="17657">YVPIGKVIKNLLQVPELSKHLLQETEQETTEPQILRCFRDGKAIKEVQTGIHNEPVHMLHILLYTDELGITNPLGAKQKRHKLLVVYFSVLNLHPRYRSELKNIHLTLMAKYQDVEREGLDKLLQPLLHDLNELNNNGLQVQMQGSIVTVKAAV</sequence>
<gene>
    <name evidence="1" type="ORF">IscW_ISCW024671</name>
</gene>
<feature type="non-terminal residue" evidence="1">
    <location>
        <position position="154"/>
    </location>
</feature>
<dbReference type="OrthoDB" id="7699125at2759"/>
<dbReference type="PaxDb" id="6945-B7Q8H6"/>
<dbReference type="VEuPathDB" id="VectorBase:ISCW024671"/>
<name>B7Q8H6_IXOSC</name>
<dbReference type="EMBL" id="ABJB010346689">
    <property type="status" value="NOT_ANNOTATED_CDS"/>
    <property type="molecule type" value="Genomic_DNA"/>
</dbReference>
<dbReference type="Proteomes" id="UP000001555">
    <property type="component" value="Unassembled WGS sequence"/>
</dbReference>
<dbReference type="InParanoid" id="B7Q8H6"/>
<keyword evidence="3" id="KW-1185">Reference proteome</keyword>
<proteinExistence type="predicted"/>
<evidence type="ECO:0000313" key="1">
    <source>
        <dbReference type="EMBL" id="EEC15148.1"/>
    </source>
</evidence>
<evidence type="ECO:0000313" key="3">
    <source>
        <dbReference type="Proteomes" id="UP000001555"/>
    </source>
</evidence>
<accession>B7Q8H6</accession>
<feature type="non-terminal residue" evidence="1">
    <location>
        <position position="1"/>
    </location>
</feature>
<dbReference type="AlphaFoldDB" id="B7Q8H6"/>
<evidence type="ECO:0000313" key="2">
    <source>
        <dbReference type="EnsemblMetazoa" id="ISCW024671-PA"/>
    </source>
</evidence>
<reference evidence="1 3" key="1">
    <citation type="submission" date="2008-03" db="EMBL/GenBank/DDBJ databases">
        <title>Annotation of Ixodes scapularis.</title>
        <authorList>
            <consortium name="Ixodes scapularis Genome Project Consortium"/>
            <person name="Caler E."/>
            <person name="Hannick L.I."/>
            <person name="Bidwell S."/>
            <person name="Joardar V."/>
            <person name="Thiagarajan M."/>
            <person name="Amedeo P."/>
            <person name="Galinsky K.J."/>
            <person name="Schobel S."/>
            <person name="Inman J."/>
            <person name="Hostetler J."/>
            <person name="Miller J."/>
            <person name="Hammond M."/>
            <person name="Megy K."/>
            <person name="Lawson D."/>
            <person name="Kodira C."/>
            <person name="Sutton G."/>
            <person name="Meyer J."/>
            <person name="Hill C.A."/>
            <person name="Birren B."/>
            <person name="Nene V."/>
            <person name="Collins F."/>
            <person name="Alarcon-Chaidez F."/>
            <person name="Wikel S."/>
            <person name="Strausberg R."/>
        </authorList>
    </citation>
    <scope>NUCLEOTIDE SEQUENCE [LARGE SCALE GENOMIC DNA]</scope>
    <source>
        <strain evidence="3">Wikel</strain>
        <strain evidence="1">Wikel colony</strain>
    </source>
</reference>
<dbReference type="EnsemblMetazoa" id="ISCW024671-RA">
    <property type="protein sequence ID" value="ISCW024671-PA"/>
    <property type="gene ID" value="ISCW024671"/>
</dbReference>
<dbReference type="HOGENOM" id="CLU_1631235_0_0_1"/>
<dbReference type="EMBL" id="DS884067">
    <property type="protein sequence ID" value="EEC15148.1"/>
    <property type="molecule type" value="Genomic_DNA"/>
</dbReference>
<organism>
    <name type="scientific">Ixodes scapularis</name>
    <name type="common">Black-legged tick</name>
    <name type="synonym">Deer tick</name>
    <dbReference type="NCBI Taxonomy" id="6945"/>
    <lineage>
        <taxon>Eukaryota</taxon>
        <taxon>Metazoa</taxon>
        <taxon>Ecdysozoa</taxon>
        <taxon>Arthropoda</taxon>
        <taxon>Chelicerata</taxon>
        <taxon>Arachnida</taxon>
        <taxon>Acari</taxon>
        <taxon>Parasitiformes</taxon>
        <taxon>Ixodida</taxon>
        <taxon>Ixodoidea</taxon>
        <taxon>Ixodidae</taxon>
        <taxon>Ixodinae</taxon>
        <taxon>Ixodes</taxon>
    </lineage>
</organism>
<protein>
    <submittedName>
        <fullName evidence="1 2">Uncharacterized protein</fullName>
    </submittedName>
</protein>
<dbReference type="VEuPathDB" id="VectorBase:ISCI024671"/>